<sequence length="412" mass="47152">MPAPQVYTSLQTAGRNQLRLVTLLPSPTQDATIQCTLSIRSLKDQTLAYEALSYEWGDPNSSQHEILLDGQPFKVRRNLWQALRCLRTELSTRTLWIDAICINQEDIAERNHQVAMMGNIYNFASSVRVWLGEKGDNSREAFLLLHEIWESFEEVSRPSTEGYEKAQALRKKLVERNAVPPTPSGRFDALDKLSIPPLQIQKGETFEASRDLLVQERRVAWWNRLAVPSEPLSPWQGVAALVERTYWSRIWIVQEYLLASQTVIQCGRDYIDGTRFDEAVSLVGDLFERRKDNDPKPLPEILRCLSRVASSPGIKLPRSRISDHERTLMELMETCKSSKSCDPHDRIYAILGLASDVPPEAILVDYERSIFKVKMDVAWWYSTRSRLKSHPASVSRVCSVLDEIFADYADRV</sequence>
<evidence type="ECO:0000313" key="3">
    <source>
        <dbReference type="Proteomes" id="UP000235786"/>
    </source>
</evidence>
<dbReference type="PANTHER" id="PTHR24148">
    <property type="entry name" value="ANKYRIN REPEAT DOMAIN-CONTAINING PROTEIN 39 HOMOLOG-RELATED"/>
    <property type="match status" value="1"/>
</dbReference>
<dbReference type="PANTHER" id="PTHR24148:SF77">
    <property type="entry name" value="HETEROKARYON INCOMPATIBILITY DOMAIN-CONTAINING PROTEIN"/>
    <property type="match status" value="1"/>
</dbReference>
<feature type="domain" description="Heterokaryon incompatibility" evidence="1">
    <location>
        <begin position="49"/>
        <end position="255"/>
    </location>
</feature>
<name>A0A2J6QVC0_HYAVF</name>
<accession>A0A2J6QVC0</accession>
<dbReference type="Proteomes" id="UP000235786">
    <property type="component" value="Unassembled WGS sequence"/>
</dbReference>
<keyword evidence="3" id="KW-1185">Reference proteome</keyword>
<dbReference type="Pfam" id="PF06985">
    <property type="entry name" value="HET"/>
    <property type="match status" value="1"/>
</dbReference>
<dbReference type="InterPro" id="IPR010730">
    <property type="entry name" value="HET"/>
</dbReference>
<protein>
    <submittedName>
        <fullName evidence="2">HET-domain-containing protein</fullName>
    </submittedName>
</protein>
<gene>
    <name evidence="2" type="ORF">L207DRAFT_520336</name>
</gene>
<dbReference type="EMBL" id="KZ613968">
    <property type="protein sequence ID" value="PMD30217.1"/>
    <property type="molecule type" value="Genomic_DNA"/>
</dbReference>
<dbReference type="InterPro" id="IPR052895">
    <property type="entry name" value="HetReg/Transcr_Mod"/>
</dbReference>
<dbReference type="OrthoDB" id="3600004at2759"/>
<reference evidence="2 3" key="1">
    <citation type="submission" date="2016-04" db="EMBL/GenBank/DDBJ databases">
        <title>A degradative enzymes factory behind the ericoid mycorrhizal symbiosis.</title>
        <authorList>
            <consortium name="DOE Joint Genome Institute"/>
            <person name="Martino E."/>
            <person name="Morin E."/>
            <person name="Grelet G."/>
            <person name="Kuo A."/>
            <person name="Kohler A."/>
            <person name="Daghino S."/>
            <person name="Barry K."/>
            <person name="Choi C."/>
            <person name="Cichocki N."/>
            <person name="Clum A."/>
            <person name="Copeland A."/>
            <person name="Hainaut M."/>
            <person name="Haridas S."/>
            <person name="Labutti K."/>
            <person name="Lindquist E."/>
            <person name="Lipzen A."/>
            <person name="Khouja H.-R."/>
            <person name="Murat C."/>
            <person name="Ohm R."/>
            <person name="Olson A."/>
            <person name="Spatafora J."/>
            <person name="Veneault-Fourrey C."/>
            <person name="Henrissat B."/>
            <person name="Grigoriev I."/>
            <person name="Martin F."/>
            <person name="Perotto S."/>
        </authorList>
    </citation>
    <scope>NUCLEOTIDE SEQUENCE [LARGE SCALE GENOMIC DNA]</scope>
    <source>
        <strain evidence="2 3">F</strain>
    </source>
</reference>
<proteinExistence type="predicted"/>
<evidence type="ECO:0000259" key="1">
    <source>
        <dbReference type="Pfam" id="PF06985"/>
    </source>
</evidence>
<dbReference type="AlphaFoldDB" id="A0A2J6QVC0"/>
<organism evidence="2 3">
    <name type="scientific">Hyaloscypha variabilis (strain UAMH 11265 / GT02V1 / F)</name>
    <name type="common">Meliniomyces variabilis</name>
    <dbReference type="NCBI Taxonomy" id="1149755"/>
    <lineage>
        <taxon>Eukaryota</taxon>
        <taxon>Fungi</taxon>
        <taxon>Dikarya</taxon>
        <taxon>Ascomycota</taxon>
        <taxon>Pezizomycotina</taxon>
        <taxon>Leotiomycetes</taxon>
        <taxon>Helotiales</taxon>
        <taxon>Hyaloscyphaceae</taxon>
        <taxon>Hyaloscypha</taxon>
        <taxon>Hyaloscypha variabilis</taxon>
    </lineage>
</organism>
<evidence type="ECO:0000313" key="2">
    <source>
        <dbReference type="EMBL" id="PMD30217.1"/>
    </source>
</evidence>